<keyword evidence="2" id="KW-0472">Membrane</keyword>
<keyword evidence="4" id="KW-1185">Reference proteome</keyword>
<feature type="transmembrane region" description="Helical" evidence="2">
    <location>
        <begin position="78"/>
        <end position="98"/>
    </location>
</feature>
<organism evidence="3 4">
    <name type="scientific">Paraliobacillus ryukyuensis</name>
    <dbReference type="NCBI Taxonomy" id="200904"/>
    <lineage>
        <taxon>Bacteria</taxon>
        <taxon>Bacillati</taxon>
        <taxon>Bacillota</taxon>
        <taxon>Bacilli</taxon>
        <taxon>Bacillales</taxon>
        <taxon>Bacillaceae</taxon>
        <taxon>Paraliobacillus</taxon>
    </lineage>
</organism>
<evidence type="ECO:0000256" key="2">
    <source>
        <dbReference type="SAM" id="Phobius"/>
    </source>
</evidence>
<dbReference type="RefSeq" id="WP_113870211.1">
    <property type="nucleotide sequence ID" value="NZ_BAABQN010000003.1"/>
</dbReference>
<protein>
    <submittedName>
        <fullName evidence="3">Uncharacterized protein</fullName>
    </submittedName>
</protein>
<dbReference type="OrthoDB" id="2704549at2"/>
<keyword evidence="2" id="KW-0812">Transmembrane</keyword>
<accession>A0A366DPI1</accession>
<name>A0A366DPI1_9BACI</name>
<sequence length="99" mass="11683">MSNEQWYTNKDLFEQINAIQGDFKDLRSEMKETRSMIKQYNGLREEVGLVREEVEEVKKQVKEAQNINKGKSKFLEAVRLWGGWLFALITLIVLLSQYL</sequence>
<feature type="coiled-coil region" evidence="1">
    <location>
        <begin position="9"/>
        <end position="67"/>
    </location>
</feature>
<gene>
    <name evidence="3" type="ORF">DES48_1225</name>
</gene>
<proteinExistence type="predicted"/>
<dbReference type="Proteomes" id="UP000252254">
    <property type="component" value="Unassembled WGS sequence"/>
</dbReference>
<evidence type="ECO:0000313" key="3">
    <source>
        <dbReference type="EMBL" id="RBO91118.1"/>
    </source>
</evidence>
<dbReference type="EMBL" id="QNRI01000022">
    <property type="protein sequence ID" value="RBO91118.1"/>
    <property type="molecule type" value="Genomic_DNA"/>
</dbReference>
<evidence type="ECO:0000256" key="1">
    <source>
        <dbReference type="SAM" id="Coils"/>
    </source>
</evidence>
<dbReference type="AlphaFoldDB" id="A0A366DPI1"/>
<dbReference type="STRING" id="200904.GCA_900168775_02656"/>
<comment type="caution">
    <text evidence="3">The sequence shown here is derived from an EMBL/GenBank/DDBJ whole genome shotgun (WGS) entry which is preliminary data.</text>
</comment>
<evidence type="ECO:0000313" key="4">
    <source>
        <dbReference type="Proteomes" id="UP000252254"/>
    </source>
</evidence>
<keyword evidence="1" id="KW-0175">Coiled coil</keyword>
<keyword evidence="2" id="KW-1133">Transmembrane helix</keyword>
<reference evidence="3 4" key="1">
    <citation type="submission" date="2018-06" db="EMBL/GenBank/DDBJ databases">
        <title>Genomic Encyclopedia of Type Strains, Phase IV (KMG-IV): sequencing the most valuable type-strain genomes for metagenomic binning, comparative biology and taxonomic classification.</title>
        <authorList>
            <person name="Goeker M."/>
        </authorList>
    </citation>
    <scope>NUCLEOTIDE SEQUENCE [LARGE SCALE GENOMIC DNA]</scope>
    <source>
        <strain evidence="3 4">DSM 15140</strain>
    </source>
</reference>